<protein>
    <submittedName>
        <fullName evidence="2">Uncharacterized protein</fullName>
    </submittedName>
</protein>
<proteinExistence type="predicted"/>
<keyword evidence="3" id="KW-1185">Reference proteome</keyword>
<evidence type="ECO:0000313" key="3">
    <source>
        <dbReference type="Proteomes" id="UP000224317"/>
    </source>
</evidence>
<dbReference type="PROSITE" id="PS51257">
    <property type="entry name" value="PROKAR_LIPOPROTEIN"/>
    <property type="match status" value="1"/>
</dbReference>
<sequence>MNAKKIITSISILAITVMGFVACGKDLSSDPPFTTFNFDTTYDDMIKELGEPDSEKESYYGNAYNYSSDYLDLQGNVQYAFDEDGHMTNMTWAYFSEDGEEITDIYNDLHKQLQNSLGKTKEATNTVTNLADIWRLDSGNIELAAIVTSDYNVVMFTYLSPEYSTSSEELEE</sequence>
<organism evidence="2 3">
    <name type="scientific">Pseudobutyrivibrio ruminis</name>
    <dbReference type="NCBI Taxonomy" id="46206"/>
    <lineage>
        <taxon>Bacteria</taxon>
        <taxon>Bacillati</taxon>
        <taxon>Bacillota</taxon>
        <taxon>Clostridia</taxon>
        <taxon>Lachnospirales</taxon>
        <taxon>Lachnospiraceae</taxon>
        <taxon>Pseudobutyrivibrio</taxon>
    </lineage>
</organism>
<reference evidence="2" key="1">
    <citation type="submission" date="2017-10" db="EMBL/GenBank/DDBJ databases">
        <title>Resolving the taxonomy of Roseburia spp., Eubacterium rectale and Agathobacter spp. through phylogenomic analysis.</title>
        <authorList>
            <person name="Sheridan P.O."/>
            <person name="Walker A.W."/>
            <person name="Duncan S.H."/>
            <person name="Scott K.P."/>
            <person name="Toole P.W.O."/>
            <person name="Luis P."/>
            <person name="Flint H.J."/>
        </authorList>
    </citation>
    <scope>NUCLEOTIDE SEQUENCE [LARGE SCALE GENOMIC DNA]</scope>
    <source>
        <strain evidence="2">JK10</strain>
        <strain evidence="1">JK626</strain>
    </source>
</reference>
<comment type="caution">
    <text evidence="2">The sequence shown here is derived from an EMBL/GenBank/DDBJ whole genome shotgun (WGS) entry which is preliminary data.</text>
</comment>
<evidence type="ECO:0000313" key="1">
    <source>
        <dbReference type="EMBL" id="PHU34506.1"/>
    </source>
</evidence>
<dbReference type="RefSeq" id="WP_099392267.1">
    <property type="nucleotide sequence ID" value="NZ_PDYF01000020.1"/>
</dbReference>
<evidence type="ECO:0000313" key="2">
    <source>
        <dbReference type="EMBL" id="PHU39896.1"/>
    </source>
</evidence>
<dbReference type="Proteomes" id="UP000225889">
    <property type="component" value="Unassembled WGS sequence"/>
</dbReference>
<dbReference type="EMBL" id="PDYH01000033">
    <property type="protein sequence ID" value="PHU39896.1"/>
    <property type="molecule type" value="Genomic_DNA"/>
</dbReference>
<accession>A0A2G3E9C2</accession>
<dbReference type="Proteomes" id="UP000224317">
    <property type="component" value="Unassembled WGS sequence"/>
</dbReference>
<dbReference type="AlphaFoldDB" id="A0A2G3E9C2"/>
<name>A0A2G3E9C2_9FIRM</name>
<gene>
    <name evidence="2" type="ORF">CSX00_08270</name>
    <name evidence="1" type="ORF">CSX01_09965</name>
</gene>
<dbReference type="EMBL" id="PDYF01000020">
    <property type="protein sequence ID" value="PHU34506.1"/>
    <property type="molecule type" value="Genomic_DNA"/>
</dbReference>
<reference evidence="2" key="2">
    <citation type="submission" date="2017-10" db="EMBL/GenBank/DDBJ databases">
        <authorList>
            <person name="Banno H."/>
            <person name="Chua N.-H."/>
        </authorList>
    </citation>
    <scope>NUCLEOTIDE SEQUENCE [LARGE SCALE GENOMIC DNA]</scope>
    <source>
        <strain evidence="2">JK10</strain>
        <strain evidence="1">JK626</strain>
    </source>
</reference>